<dbReference type="Pfam" id="PF00400">
    <property type="entry name" value="WD40"/>
    <property type="match status" value="2"/>
</dbReference>
<dbReference type="Gene3D" id="2.130.10.10">
    <property type="entry name" value="YVTN repeat-like/Quinoprotein amine dehydrogenase"/>
    <property type="match status" value="3"/>
</dbReference>
<protein>
    <submittedName>
        <fullName evidence="8">Uncharacterized protein</fullName>
    </submittedName>
</protein>
<evidence type="ECO:0000256" key="5">
    <source>
        <dbReference type="ARBA" id="ARBA00022737"/>
    </source>
</evidence>
<sequence>MSGSLEVCTNVTIIFECFDFGGCFPVTGLKEFWLGASNFLLQGQGPFVSVVDVESGKLIQKTKVFRRNNVYGFMIDEVRCQEQGRVSVLVWGGSSLRIIDIHRQRDDGDLRIVCGSLEHAAPDWIYDICPAHIGDSGSLAYLVTGHNSVLSINAKRTVNSKYPNKIQLRHLLAGVKSTLYSANILALSASHILVAAGTVFGEIIVWSCFISKHDSQSLYSSSIHHFFTGHEGSIFGVNISGELPLTEGKSGRLLASCSDDRTVRIWNISDCFYATSADQAAYATDGFDLRSTGFGSTAPAKMSSGSESAVAKCWGHAARVWGVYFLPIRAEYPNVVNLVSRGEDATSLLWRLDLTGAHQFNGDMKLDLTNISTLSHHAGKHIWSLALSEGDKDTKLLYTGGNDGTVRTYELTFLGKDGNNGEEPSIKISPYSPKTLLKAARAKIDHDGFVPRFFAFVSSNTFIITYASGLVQLGTLLTTSHNPNQAAAAKPEISWEDLAVAEDLSSSSCISALPRHGLAVIGGSTGILRLYNHTTKTLTELTKVSSRPVKIVMLDADFNASKVGHSFRFLVAYPRSKNAELFDFETAGSGSSYTIRKTELICPPYIAITTGSIVCHGRYLAVGGKSGQILFYKLDARKECLECSFIEHRLHGKASVTFLSPIEDVEDPNEGYVLTGGRDGNYCVYRLHCYPDRDVTPRDFQIVHRSVAFLSQVEGAYFDQKTGHFMVFGFRGNFLILWDETTQTDILALDCGGVHRVWEFTPDPDALGACTIIWIQARALHVLVAGSAVHRPLQMGTHGREIKSLAIARTQTGNGRNLSRASPLIASGGEDTLIHISTRSRDKDSMWNPVRCLHVMGDHVSGLQRIKWSDDGRFLFSSACREEFFVWRIRSVPKFGLATLMEAACPREEFETELRIMSFDVLRMQSAADEDRFLLALVYSNSTIKVFSYTSSAETHAFELLGRGTYSTNCLTEVHFVGDSDSNFALVTGATDGYIAFWPLQWITHSRIDGYTTIASASATTSVPTVHSIEWKTHHAIHTSSIKSLEVEEISPGFQVLVGGGDDNSLSVTLVRLDTVVRVVSSMSVSNAHASAVTAVRILHSSVSSEEGRGTAILSVASAGNDQCVKLWSVTVGLAQNQAIGISLVSVRYCPVADVAAMDIMEVGDSPTVDRVLVIGGVGLEMVPVPWH</sequence>
<evidence type="ECO:0000313" key="9">
    <source>
        <dbReference type="Proteomes" id="UP000214365"/>
    </source>
</evidence>
<name>A0A225ACL4_TALAT</name>
<evidence type="ECO:0000256" key="6">
    <source>
        <dbReference type="ARBA" id="ARBA00038255"/>
    </source>
</evidence>
<dbReference type="SMART" id="SM00320">
    <property type="entry name" value="WD40"/>
    <property type="match status" value="10"/>
</dbReference>
<dbReference type="PROSITE" id="PS00678">
    <property type="entry name" value="WD_REPEATS_1"/>
    <property type="match status" value="1"/>
</dbReference>
<dbReference type="SUPFAM" id="SSF50978">
    <property type="entry name" value="WD40 repeat-like"/>
    <property type="match status" value="3"/>
</dbReference>
<dbReference type="Proteomes" id="UP000214365">
    <property type="component" value="Unassembled WGS sequence"/>
</dbReference>
<dbReference type="STRING" id="1441469.A0A225ACL4"/>
<comment type="caution">
    <text evidence="8">The sequence shown here is derived from an EMBL/GenBank/DDBJ whole genome shotgun (WGS) entry which is preliminary data.</text>
</comment>
<dbReference type="AlphaFoldDB" id="A0A225ACL4"/>
<evidence type="ECO:0000256" key="7">
    <source>
        <dbReference type="PROSITE-ProRule" id="PRU00221"/>
    </source>
</evidence>
<organism evidence="8 9">
    <name type="scientific">Talaromyces atroroseus</name>
    <dbReference type="NCBI Taxonomy" id="1441469"/>
    <lineage>
        <taxon>Eukaryota</taxon>
        <taxon>Fungi</taxon>
        <taxon>Dikarya</taxon>
        <taxon>Ascomycota</taxon>
        <taxon>Pezizomycotina</taxon>
        <taxon>Eurotiomycetes</taxon>
        <taxon>Eurotiomycetidae</taxon>
        <taxon>Eurotiales</taxon>
        <taxon>Trichocomaceae</taxon>
        <taxon>Talaromyces</taxon>
        <taxon>Talaromyces sect. Trachyspermi</taxon>
    </lineage>
</organism>
<keyword evidence="2" id="KW-0963">Cytoplasm</keyword>
<dbReference type="PROSITE" id="PS50294">
    <property type="entry name" value="WD_REPEATS_REGION"/>
    <property type="match status" value="1"/>
</dbReference>
<evidence type="ECO:0000256" key="3">
    <source>
        <dbReference type="ARBA" id="ARBA00022574"/>
    </source>
</evidence>
<dbReference type="PROSITE" id="PS50082">
    <property type="entry name" value="WD_REPEATS_2"/>
    <property type="match status" value="1"/>
</dbReference>
<dbReference type="GO" id="GO:0005737">
    <property type="term" value="C:cytoplasm"/>
    <property type="evidence" value="ECO:0007669"/>
    <property type="project" value="UniProtKB-SubCell"/>
</dbReference>
<keyword evidence="3 7" id="KW-0853">WD repeat</keyword>
<evidence type="ECO:0000256" key="2">
    <source>
        <dbReference type="ARBA" id="ARBA00022490"/>
    </source>
</evidence>
<accession>A0A225ACL4</accession>
<keyword evidence="9" id="KW-1185">Reference proteome</keyword>
<comment type="similarity">
    <text evidence="6">Belongs to the WD repeat WDR6 family.</text>
</comment>
<comment type="subcellular location">
    <subcellularLocation>
        <location evidence="1">Cytoplasm</location>
    </subcellularLocation>
</comment>
<dbReference type="OrthoDB" id="5594999at2759"/>
<dbReference type="GeneID" id="31007953"/>
<dbReference type="GO" id="GO:0030488">
    <property type="term" value="P:tRNA methylation"/>
    <property type="evidence" value="ECO:0007669"/>
    <property type="project" value="TreeGrafter"/>
</dbReference>
<dbReference type="InterPro" id="IPR015943">
    <property type="entry name" value="WD40/YVTN_repeat-like_dom_sf"/>
</dbReference>
<gene>
    <name evidence="8" type="ORF">UA08_08197</name>
</gene>
<keyword evidence="5" id="KW-0677">Repeat</keyword>
<dbReference type="InterPro" id="IPR036322">
    <property type="entry name" value="WD40_repeat_dom_sf"/>
</dbReference>
<dbReference type="InterPro" id="IPR001680">
    <property type="entry name" value="WD40_rpt"/>
</dbReference>
<feature type="repeat" description="WD" evidence="7">
    <location>
        <begin position="227"/>
        <end position="269"/>
    </location>
</feature>
<dbReference type="PANTHER" id="PTHR14344">
    <property type="entry name" value="WD REPEAT PROTEIN"/>
    <property type="match status" value="1"/>
</dbReference>
<evidence type="ECO:0000256" key="1">
    <source>
        <dbReference type="ARBA" id="ARBA00004496"/>
    </source>
</evidence>
<reference evidence="8 9" key="1">
    <citation type="submission" date="2015-06" db="EMBL/GenBank/DDBJ databases">
        <title>Talaromyces atroroseus IBT 11181 draft genome.</title>
        <authorList>
            <person name="Rasmussen K.B."/>
            <person name="Rasmussen S."/>
            <person name="Petersen B."/>
            <person name="Sicheritz-Ponten T."/>
            <person name="Mortensen U.H."/>
            <person name="Thrane U."/>
        </authorList>
    </citation>
    <scope>NUCLEOTIDE SEQUENCE [LARGE SCALE GENOMIC DNA]</scope>
    <source>
        <strain evidence="8 9">IBT 11181</strain>
    </source>
</reference>
<keyword evidence="4" id="KW-0819">tRNA processing</keyword>
<proteinExistence type="inferred from homology"/>
<dbReference type="InterPro" id="IPR051973">
    <property type="entry name" value="tRNA_Anticodon_Mtase-Reg"/>
</dbReference>
<evidence type="ECO:0000313" key="8">
    <source>
        <dbReference type="EMBL" id="OKL56633.1"/>
    </source>
</evidence>
<dbReference type="InterPro" id="IPR019775">
    <property type="entry name" value="WD40_repeat_CS"/>
</dbReference>
<dbReference type="RefSeq" id="XP_020116754.1">
    <property type="nucleotide sequence ID" value="XM_020263094.1"/>
</dbReference>
<dbReference type="PANTHER" id="PTHR14344:SF3">
    <property type="entry name" value="WD REPEAT-CONTAINING PROTEIN 6"/>
    <property type="match status" value="1"/>
</dbReference>
<evidence type="ECO:0000256" key="4">
    <source>
        <dbReference type="ARBA" id="ARBA00022694"/>
    </source>
</evidence>
<dbReference type="EMBL" id="LFMY01000014">
    <property type="protein sequence ID" value="OKL56633.1"/>
    <property type="molecule type" value="Genomic_DNA"/>
</dbReference>